<reference evidence="2" key="1">
    <citation type="submission" date="2021-06" db="EMBL/GenBank/DDBJ databases">
        <title>Parelaphostrongylus tenuis whole genome reference sequence.</title>
        <authorList>
            <person name="Garwood T.J."/>
            <person name="Larsen P.A."/>
            <person name="Fountain-Jones N.M."/>
            <person name="Garbe J.R."/>
            <person name="Macchietto M.G."/>
            <person name="Kania S.A."/>
            <person name="Gerhold R.W."/>
            <person name="Richards J.E."/>
            <person name="Wolf T.M."/>
        </authorList>
    </citation>
    <scope>NUCLEOTIDE SEQUENCE</scope>
    <source>
        <strain evidence="2">MNPRO001-30</strain>
        <tissue evidence="2">Meninges</tissue>
    </source>
</reference>
<dbReference type="EMBL" id="JAHQIW010002284">
    <property type="protein sequence ID" value="KAJ1354937.1"/>
    <property type="molecule type" value="Genomic_DNA"/>
</dbReference>
<dbReference type="Proteomes" id="UP001196413">
    <property type="component" value="Unassembled WGS sequence"/>
</dbReference>
<sequence>TTLKASKARHLTDPVIISLLSIISTVLGCGVVPAGQVKKDIPLRCIIVGSTVTGICTSTATTREMGSCSMSNDAMKVTVSSVPTSHTSISGTLSTTNIIMANWSRTMWQGVLNRAIRMSATGPFGPHFFSATATVGGN</sequence>
<feature type="non-terminal residue" evidence="2">
    <location>
        <position position="1"/>
    </location>
</feature>
<protein>
    <submittedName>
        <fullName evidence="2">Uncharacterized protein</fullName>
    </submittedName>
</protein>
<gene>
    <name evidence="2" type="ORF">KIN20_012034</name>
</gene>
<evidence type="ECO:0000313" key="3">
    <source>
        <dbReference type="Proteomes" id="UP001196413"/>
    </source>
</evidence>
<keyword evidence="1" id="KW-1133">Transmembrane helix</keyword>
<keyword evidence="3" id="KW-1185">Reference proteome</keyword>
<proteinExistence type="predicted"/>
<keyword evidence="1" id="KW-0472">Membrane</keyword>
<dbReference type="AlphaFoldDB" id="A0AAD5MUE9"/>
<feature type="transmembrane region" description="Helical" evidence="1">
    <location>
        <begin position="15"/>
        <end position="34"/>
    </location>
</feature>
<evidence type="ECO:0000313" key="2">
    <source>
        <dbReference type="EMBL" id="KAJ1354937.1"/>
    </source>
</evidence>
<accession>A0AAD5MUE9</accession>
<evidence type="ECO:0000256" key="1">
    <source>
        <dbReference type="SAM" id="Phobius"/>
    </source>
</evidence>
<organism evidence="2 3">
    <name type="scientific">Parelaphostrongylus tenuis</name>
    <name type="common">Meningeal worm</name>
    <dbReference type="NCBI Taxonomy" id="148309"/>
    <lineage>
        <taxon>Eukaryota</taxon>
        <taxon>Metazoa</taxon>
        <taxon>Ecdysozoa</taxon>
        <taxon>Nematoda</taxon>
        <taxon>Chromadorea</taxon>
        <taxon>Rhabditida</taxon>
        <taxon>Rhabditina</taxon>
        <taxon>Rhabditomorpha</taxon>
        <taxon>Strongyloidea</taxon>
        <taxon>Metastrongylidae</taxon>
        <taxon>Parelaphostrongylus</taxon>
    </lineage>
</organism>
<keyword evidence="1" id="KW-0812">Transmembrane</keyword>
<comment type="caution">
    <text evidence="2">The sequence shown here is derived from an EMBL/GenBank/DDBJ whole genome shotgun (WGS) entry which is preliminary data.</text>
</comment>
<name>A0AAD5MUE9_PARTN</name>